<keyword evidence="2" id="KW-1185">Reference proteome</keyword>
<dbReference type="AlphaFoldDB" id="A0AAV7N8X9"/>
<comment type="caution">
    <text evidence="1">The sequence shown here is derived from an EMBL/GenBank/DDBJ whole genome shotgun (WGS) entry which is preliminary data.</text>
</comment>
<proteinExistence type="predicted"/>
<protein>
    <submittedName>
        <fullName evidence="1">Uncharacterized protein</fullName>
    </submittedName>
</protein>
<evidence type="ECO:0000313" key="2">
    <source>
        <dbReference type="Proteomes" id="UP001066276"/>
    </source>
</evidence>
<dbReference type="Proteomes" id="UP001066276">
    <property type="component" value="Chromosome 9"/>
</dbReference>
<organism evidence="1 2">
    <name type="scientific">Pleurodeles waltl</name>
    <name type="common">Iberian ribbed newt</name>
    <dbReference type="NCBI Taxonomy" id="8319"/>
    <lineage>
        <taxon>Eukaryota</taxon>
        <taxon>Metazoa</taxon>
        <taxon>Chordata</taxon>
        <taxon>Craniata</taxon>
        <taxon>Vertebrata</taxon>
        <taxon>Euteleostomi</taxon>
        <taxon>Amphibia</taxon>
        <taxon>Batrachia</taxon>
        <taxon>Caudata</taxon>
        <taxon>Salamandroidea</taxon>
        <taxon>Salamandridae</taxon>
        <taxon>Pleurodelinae</taxon>
        <taxon>Pleurodeles</taxon>
    </lineage>
</organism>
<reference evidence="1" key="1">
    <citation type="journal article" date="2022" name="bioRxiv">
        <title>Sequencing and chromosome-scale assembly of the giantPleurodeles waltlgenome.</title>
        <authorList>
            <person name="Brown T."/>
            <person name="Elewa A."/>
            <person name="Iarovenko S."/>
            <person name="Subramanian E."/>
            <person name="Araus A.J."/>
            <person name="Petzold A."/>
            <person name="Susuki M."/>
            <person name="Suzuki K.-i.T."/>
            <person name="Hayashi T."/>
            <person name="Toyoda A."/>
            <person name="Oliveira C."/>
            <person name="Osipova E."/>
            <person name="Leigh N.D."/>
            <person name="Simon A."/>
            <person name="Yun M.H."/>
        </authorList>
    </citation>
    <scope>NUCLEOTIDE SEQUENCE</scope>
    <source>
        <strain evidence="1">20211129_DDA</strain>
        <tissue evidence="1">Liver</tissue>
    </source>
</reference>
<name>A0AAV7N8X9_PLEWA</name>
<sequence>MVPKRHYGYSHARNNELFQCRYVTMVLTRTYIISLLSLRRTDMVRVPCVFIYERGNLSCWHVGRFWNFHNLQSVTTLAKLLHGKHARTAQLCNLL</sequence>
<dbReference type="EMBL" id="JANPWB010000013">
    <property type="protein sequence ID" value="KAJ1110823.1"/>
    <property type="molecule type" value="Genomic_DNA"/>
</dbReference>
<accession>A0AAV7N8X9</accession>
<gene>
    <name evidence="1" type="ORF">NDU88_008169</name>
</gene>
<evidence type="ECO:0000313" key="1">
    <source>
        <dbReference type="EMBL" id="KAJ1110823.1"/>
    </source>
</evidence>